<keyword evidence="1" id="KW-0472">Membrane</keyword>
<dbReference type="EMBL" id="LJBN01000111">
    <property type="protein sequence ID" value="OOQ89502.1"/>
    <property type="molecule type" value="Genomic_DNA"/>
</dbReference>
<dbReference type="AlphaFoldDB" id="A0A1S9RVH4"/>
<keyword evidence="1" id="KW-0812">Transmembrane</keyword>
<proteinExistence type="predicted"/>
<evidence type="ECO:0000313" key="2">
    <source>
        <dbReference type="EMBL" id="OOQ89502.1"/>
    </source>
</evidence>
<sequence>MDEDLDELYFLCPKSDEPGLAVTLILNRGLELPLGTNSCRSAFDYPAELQRHGISPEHWQRFTETIFLETGLLCHQCTTVIGRDPDTLAIGGVIVGILGAVPAFFVARTAQHQRSLIAGLAGDRGIVIRLDLLGGHWNHLEGMRFHAITPSSCSEIKSVPTAPPATSTWCPLGTLKKTGVLTKLGLEVVPEDPYVFTIYGIIVFFYVDDILITSHPLVREKANQLEKDLEAYWELTDHGEVEWFSNIRIIRDRQKRKLWLC</sequence>
<comment type="caution">
    <text evidence="2">The sequence shown here is derived from an EMBL/GenBank/DDBJ whole genome shotgun (WGS) entry which is preliminary data.</text>
</comment>
<evidence type="ECO:0000256" key="1">
    <source>
        <dbReference type="SAM" id="Phobius"/>
    </source>
</evidence>
<keyword evidence="1" id="KW-1133">Transmembrane helix</keyword>
<organism evidence="2 3">
    <name type="scientific">Penicillium brasilianum</name>
    <dbReference type="NCBI Taxonomy" id="104259"/>
    <lineage>
        <taxon>Eukaryota</taxon>
        <taxon>Fungi</taxon>
        <taxon>Dikarya</taxon>
        <taxon>Ascomycota</taxon>
        <taxon>Pezizomycotina</taxon>
        <taxon>Eurotiomycetes</taxon>
        <taxon>Eurotiomycetidae</taxon>
        <taxon>Eurotiales</taxon>
        <taxon>Aspergillaceae</taxon>
        <taxon>Penicillium</taxon>
    </lineage>
</organism>
<evidence type="ECO:0000313" key="3">
    <source>
        <dbReference type="Proteomes" id="UP000190744"/>
    </source>
</evidence>
<name>A0A1S9RVH4_PENBI</name>
<reference evidence="3" key="1">
    <citation type="submission" date="2015-09" db="EMBL/GenBank/DDBJ databases">
        <authorList>
            <person name="Fill T.P."/>
            <person name="Baretta J.F."/>
            <person name="de Almeida L.G."/>
            <person name="Rocha M."/>
            <person name="de Souza D.H."/>
            <person name="Malavazi I."/>
            <person name="Cerdeira L.T."/>
            <person name="Hong H."/>
            <person name="Samborskyy M."/>
            <person name="de Vasconcelos A.T."/>
            <person name="Leadlay P."/>
            <person name="Rodrigues-Filho E."/>
        </authorList>
    </citation>
    <scope>NUCLEOTIDE SEQUENCE [LARGE SCALE GENOMIC DNA]</scope>
    <source>
        <strain evidence="3">LaBioMMi 136</strain>
    </source>
</reference>
<accession>A0A1S9RVH4</accession>
<feature type="transmembrane region" description="Helical" evidence="1">
    <location>
        <begin position="88"/>
        <end position="107"/>
    </location>
</feature>
<dbReference type="Proteomes" id="UP000190744">
    <property type="component" value="Unassembled WGS sequence"/>
</dbReference>
<protein>
    <recommendedName>
        <fullName evidence="4">Reverse transcriptase Ty1/copia-type domain-containing protein</fullName>
    </recommendedName>
</protein>
<evidence type="ECO:0008006" key="4">
    <source>
        <dbReference type="Google" id="ProtNLM"/>
    </source>
</evidence>
<gene>
    <name evidence="2" type="ORF">PEBR_07986</name>
</gene>